<protein>
    <submittedName>
        <fullName evidence="3">Uncharacterized protein</fullName>
    </submittedName>
</protein>
<dbReference type="EMBL" id="LCMO01000038">
    <property type="protein sequence ID" value="KKU37959.1"/>
    <property type="molecule type" value="Genomic_DNA"/>
</dbReference>
<evidence type="ECO:0000256" key="1">
    <source>
        <dbReference type="SAM" id="MobiDB-lite"/>
    </source>
</evidence>
<organism evidence="3 4">
    <name type="scientific">Candidatus Azambacteria bacterium GW2011_GWB2_46_37</name>
    <dbReference type="NCBI Taxonomy" id="1618618"/>
    <lineage>
        <taxon>Bacteria</taxon>
        <taxon>Candidatus Azamiibacteriota</taxon>
    </lineage>
</organism>
<gene>
    <name evidence="3" type="ORF">UX53_C0038G0002</name>
</gene>
<feature type="compositionally biased region" description="Polar residues" evidence="1">
    <location>
        <begin position="65"/>
        <end position="100"/>
    </location>
</feature>
<sequence>MPYAILLAFAFVSALLAGQTAQLNTTFDRLNETGTVSVETENQTTVEPAESNITGTAQPVEETAPLQTTDVTQPTESNISGTPDISTPPSGDAAPTSTQEPTAVSPQPSPAPTQPSSLPGTVYPKLVPTPAPSVKEEPKAAPAPQIIHKELKPSRMLFRLSLT</sequence>
<name>A0A0G1PYW3_9BACT</name>
<evidence type="ECO:0000313" key="3">
    <source>
        <dbReference type="EMBL" id="KKU37959.1"/>
    </source>
</evidence>
<feature type="region of interest" description="Disordered" evidence="1">
    <location>
        <begin position="40"/>
        <end position="145"/>
    </location>
</feature>
<evidence type="ECO:0000313" key="4">
    <source>
        <dbReference type="Proteomes" id="UP000033818"/>
    </source>
</evidence>
<accession>A0A0G1PYW3</accession>
<comment type="caution">
    <text evidence="3">The sequence shown here is derived from an EMBL/GenBank/DDBJ whole genome shotgun (WGS) entry which is preliminary data.</text>
</comment>
<feature type="chain" id="PRO_5002539088" evidence="2">
    <location>
        <begin position="18"/>
        <end position="163"/>
    </location>
</feature>
<dbReference type="AlphaFoldDB" id="A0A0G1PYW3"/>
<dbReference type="Proteomes" id="UP000033818">
    <property type="component" value="Unassembled WGS sequence"/>
</dbReference>
<feature type="compositionally biased region" description="Polar residues" evidence="1">
    <location>
        <begin position="40"/>
        <end position="57"/>
    </location>
</feature>
<keyword evidence="2" id="KW-0732">Signal</keyword>
<feature type="signal peptide" evidence="2">
    <location>
        <begin position="1"/>
        <end position="17"/>
    </location>
</feature>
<reference evidence="3 4" key="1">
    <citation type="journal article" date="2015" name="Nature">
        <title>rRNA introns, odd ribosomes, and small enigmatic genomes across a large radiation of phyla.</title>
        <authorList>
            <person name="Brown C.T."/>
            <person name="Hug L.A."/>
            <person name="Thomas B.C."/>
            <person name="Sharon I."/>
            <person name="Castelle C.J."/>
            <person name="Singh A."/>
            <person name="Wilkins M.J."/>
            <person name="Williams K.H."/>
            <person name="Banfield J.F."/>
        </authorList>
    </citation>
    <scope>NUCLEOTIDE SEQUENCE [LARGE SCALE GENOMIC DNA]</scope>
</reference>
<evidence type="ECO:0000256" key="2">
    <source>
        <dbReference type="SAM" id="SignalP"/>
    </source>
</evidence>
<proteinExistence type="predicted"/>